<reference evidence="2" key="1">
    <citation type="submission" date="2014-09" db="EMBL/GenBank/DDBJ databases">
        <authorList>
            <person name="Magalhaes I.L.F."/>
            <person name="Oliveira U."/>
            <person name="Santos F.R."/>
            <person name="Vidigal T.H.D.A."/>
            <person name="Brescovit A.D."/>
            <person name="Santos A.J."/>
        </authorList>
    </citation>
    <scope>NUCLEOTIDE SEQUENCE</scope>
    <source>
        <tissue evidence="2">Shoot tissue taken approximately 20 cm above the soil surface</tissue>
    </source>
</reference>
<evidence type="ECO:0000313" key="2">
    <source>
        <dbReference type="EMBL" id="JAD84650.1"/>
    </source>
</evidence>
<protein>
    <submittedName>
        <fullName evidence="2">Uncharacterized protein</fullName>
    </submittedName>
</protein>
<sequence length="146" mass="15915">MFQMHLRKRFRRMECDPSAPTYLYLLFGCLTEEPPVTWVGADFVRPGGFRADSLGFGFVFDGGPFFVRNNLAILDGASCICSAAASDAEAAPTEYSVPATKQPSSDTLSSHSASPDLTAPDNRRICWLLSFLSANELGDMDFSLTS</sequence>
<feature type="compositionally biased region" description="Polar residues" evidence="1">
    <location>
        <begin position="99"/>
        <end position="115"/>
    </location>
</feature>
<dbReference type="AlphaFoldDB" id="A0A0A9DGB3"/>
<dbReference type="EMBL" id="GBRH01213245">
    <property type="protein sequence ID" value="JAD84650.1"/>
    <property type="molecule type" value="Transcribed_RNA"/>
</dbReference>
<evidence type="ECO:0000256" key="1">
    <source>
        <dbReference type="SAM" id="MobiDB-lite"/>
    </source>
</evidence>
<name>A0A0A9DGB3_ARUDO</name>
<accession>A0A0A9DGB3</accession>
<reference evidence="2" key="2">
    <citation type="journal article" date="2015" name="Data Brief">
        <title>Shoot transcriptome of the giant reed, Arundo donax.</title>
        <authorList>
            <person name="Barrero R.A."/>
            <person name="Guerrero F.D."/>
            <person name="Moolhuijzen P."/>
            <person name="Goolsby J.A."/>
            <person name="Tidwell J."/>
            <person name="Bellgard S.E."/>
            <person name="Bellgard M.I."/>
        </authorList>
    </citation>
    <scope>NUCLEOTIDE SEQUENCE</scope>
    <source>
        <tissue evidence="2">Shoot tissue taken approximately 20 cm above the soil surface</tissue>
    </source>
</reference>
<feature type="region of interest" description="Disordered" evidence="1">
    <location>
        <begin position="92"/>
        <end position="116"/>
    </location>
</feature>
<dbReference type="PROSITE" id="PS51257">
    <property type="entry name" value="PROKAR_LIPOPROTEIN"/>
    <property type="match status" value="1"/>
</dbReference>
<proteinExistence type="predicted"/>
<organism evidence="2">
    <name type="scientific">Arundo donax</name>
    <name type="common">Giant reed</name>
    <name type="synonym">Donax arundinaceus</name>
    <dbReference type="NCBI Taxonomy" id="35708"/>
    <lineage>
        <taxon>Eukaryota</taxon>
        <taxon>Viridiplantae</taxon>
        <taxon>Streptophyta</taxon>
        <taxon>Embryophyta</taxon>
        <taxon>Tracheophyta</taxon>
        <taxon>Spermatophyta</taxon>
        <taxon>Magnoliopsida</taxon>
        <taxon>Liliopsida</taxon>
        <taxon>Poales</taxon>
        <taxon>Poaceae</taxon>
        <taxon>PACMAD clade</taxon>
        <taxon>Arundinoideae</taxon>
        <taxon>Arundineae</taxon>
        <taxon>Arundo</taxon>
    </lineage>
</organism>